<dbReference type="Proteomes" id="UP000596660">
    <property type="component" value="Unplaced"/>
</dbReference>
<proteinExistence type="predicted"/>
<protein>
    <recommendedName>
        <fullName evidence="3">DUF4216 domain-containing protein</fullName>
    </recommendedName>
</protein>
<reference evidence="1" key="2">
    <citation type="submission" date="2021-03" db="UniProtKB">
        <authorList>
            <consortium name="EnsemblPlants"/>
        </authorList>
    </citation>
    <scope>IDENTIFICATION</scope>
</reference>
<dbReference type="PANTHER" id="PTHR48258">
    <property type="entry name" value="DUF4218 DOMAIN-CONTAINING PROTEIN-RELATED"/>
    <property type="match status" value="1"/>
</dbReference>
<name>A0A803NAW1_CHEQI</name>
<dbReference type="PANTHER" id="PTHR48258:SF9">
    <property type="entry name" value="OS01G0348150 PROTEIN"/>
    <property type="match status" value="1"/>
</dbReference>
<sequence>MSYLRKSNRKENEKSLAAEHSRSFISWLKDYVMKELTDSSTSFSNRLKSLAFGPNFSATYYCAYVINGCTFYTKFQEELSTMQNSGVTLEAEAMRFASAKDKNLVCGMMNYYGVVEEICELHYSTFSIPVFKCQWVDNNNGVEHDRCGLTLVDGSEKKGVCETENSDNNECEEERGCTVLRMVGKAIHVGSKIPLQWHPTKRIPIGSRRGHFSNYIGVVVRERVSITYNK</sequence>
<dbReference type="EnsemblPlants" id="AUR62043151-RA">
    <property type="protein sequence ID" value="AUR62043151-RA:cds"/>
    <property type="gene ID" value="AUR62043151"/>
</dbReference>
<evidence type="ECO:0000313" key="2">
    <source>
        <dbReference type="Proteomes" id="UP000596660"/>
    </source>
</evidence>
<dbReference type="Gramene" id="AUR62043151-RA">
    <property type="protein sequence ID" value="AUR62043151-RA:cds"/>
    <property type="gene ID" value="AUR62043151"/>
</dbReference>
<keyword evidence="2" id="KW-1185">Reference proteome</keyword>
<evidence type="ECO:0008006" key="3">
    <source>
        <dbReference type="Google" id="ProtNLM"/>
    </source>
</evidence>
<dbReference type="AlphaFoldDB" id="A0A803NAW1"/>
<organism evidence="1 2">
    <name type="scientific">Chenopodium quinoa</name>
    <name type="common">Quinoa</name>
    <dbReference type="NCBI Taxonomy" id="63459"/>
    <lineage>
        <taxon>Eukaryota</taxon>
        <taxon>Viridiplantae</taxon>
        <taxon>Streptophyta</taxon>
        <taxon>Embryophyta</taxon>
        <taxon>Tracheophyta</taxon>
        <taxon>Spermatophyta</taxon>
        <taxon>Magnoliopsida</taxon>
        <taxon>eudicotyledons</taxon>
        <taxon>Gunneridae</taxon>
        <taxon>Pentapetalae</taxon>
        <taxon>Caryophyllales</taxon>
        <taxon>Chenopodiaceae</taxon>
        <taxon>Chenopodioideae</taxon>
        <taxon>Atripliceae</taxon>
        <taxon>Chenopodium</taxon>
    </lineage>
</organism>
<accession>A0A803NAW1</accession>
<evidence type="ECO:0000313" key="1">
    <source>
        <dbReference type="EnsemblPlants" id="AUR62043151-RA:cds"/>
    </source>
</evidence>
<reference evidence="1" key="1">
    <citation type="journal article" date="2017" name="Nature">
        <title>The genome of Chenopodium quinoa.</title>
        <authorList>
            <person name="Jarvis D.E."/>
            <person name="Ho Y.S."/>
            <person name="Lightfoot D.J."/>
            <person name="Schmoeckel S.M."/>
            <person name="Li B."/>
            <person name="Borm T.J.A."/>
            <person name="Ohyanagi H."/>
            <person name="Mineta K."/>
            <person name="Michell C.T."/>
            <person name="Saber N."/>
            <person name="Kharbatia N.M."/>
            <person name="Rupper R.R."/>
            <person name="Sharp A.R."/>
            <person name="Dally N."/>
            <person name="Boughton B.A."/>
            <person name="Woo Y.H."/>
            <person name="Gao G."/>
            <person name="Schijlen E.G.W.M."/>
            <person name="Guo X."/>
            <person name="Momin A.A."/>
            <person name="Negrao S."/>
            <person name="Al-Babili S."/>
            <person name="Gehring C."/>
            <person name="Roessner U."/>
            <person name="Jung C."/>
            <person name="Murphy K."/>
            <person name="Arold S.T."/>
            <person name="Gojobori T."/>
            <person name="van der Linden C.G."/>
            <person name="van Loo E.N."/>
            <person name="Jellen E.N."/>
            <person name="Maughan P.J."/>
            <person name="Tester M."/>
        </authorList>
    </citation>
    <scope>NUCLEOTIDE SEQUENCE [LARGE SCALE GENOMIC DNA]</scope>
    <source>
        <strain evidence="1">cv. PI 614886</strain>
    </source>
</reference>